<comment type="caution">
    <text evidence="1">The sequence shown here is derived from an EMBL/GenBank/DDBJ whole genome shotgun (WGS) entry which is preliminary data.</text>
</comment>
<evidence type="ECO:0000313" key="1">
    <source>
        <dbReference type="EMBL" id="CAB3984878.1"/>
    </source>
</evidence>
<evidence type="ECO:0000313" key="2">
    <source>
        <dbReference type="Proteomes" id="UP001152795"/>
    </source>
</evidence>
<proteinExistence type="predicted"/>
<dbReference type="Proteomes" id="UP001152795">
    <property type="component" value="Unassembled WGS sequence"/>
</dbReference>
<accession>A0A6S7FYV8</accession>
<dbReference type="PANTHER" id="PTHR33332">
    <property type="entry name" value="REVERSE TRANSCRIPTASE DOMAIN-CONTAINING PROTEIN"/>
    <property type="match status" value="1"/>
</dbReference>
<dbReference type="AlphaFoldDB" id="A0A6S7FYV8"/>
<dbReference type="OrthoDB" id="5983001at2759"/>
<keyword evidence="2" id="KW-1185">Reference proteome</keyword>
<dbReference type="EMBL" id="CACRXK020000797">
    <property type="protein sequence ID" value="CAB3984878.1"/>
    <property type="molecule type" value="Genomic_DNA"/>
</dbReference>
<name>A0A6S7FYV8_PARCT</name>
<sequence length="170" mass="19160">MNKLKLNSDKTEILVFSARHRPSPSLSYINVCDDVIGLSTKARNVGIIMDSNVTMESQVLTICKSGFYYLRKISKVPKYLSLKSAEILVHALVTSRRLNFGNALLHGLSNTALERIEKVQNAAARIVTLTRKRDHITPVLFNLHWQLIKERIQYKILLITFKALSGQAPG</sequence>
<protein>
    <submittedName>
        <fullName evidence="1">Uncharacterized protein</fullName>
    </submittedName>
</protein>
<organism evidence="1 2">
    <name type="scientific">Paramuricea clavata</name>
    <name type="common">Red gorgonian</name>
    <name type="synonym">Violescent sea-whip</name>
    <dbReference type="NCBI Taxonomy" id="317549"/>
    <lineage>
        <taxon>Eukaryota</taxon>
        <taxon>Metazoa</taxon>
        <taxon>Cnidaria</taxon>
        <taxon>Anthozoa</taxon>
        <taxon>Octocorallia</taxon>
        <taxon>Malacalcyonacea</taxon>
        <taxon>Plexauridae</taxon>
        <taxon>Paramuricea</taxon>
    </lineage>
</organism>
<gene>
    <name evidence="1" type="ORF">PACLA_8A064127</name>
</gene>
<reference evidence="1" key="1">
    <citation type="submission" date="2020-04" db="EMBL/GenBank/DDBJ databases">
        <authorList>
            <person name="Alioto T."/>
            <person name="Alioto T."/>
            <person name="Gomez Garrido J."/>
        </authorList>
    </citation>
    <scope>NUCLEOTIDE SEQUENCE</scope>
    <source>
        <strain evidence="1">A484AB</strain>
    </source>
</reference>